<dbReference type="Proteomes" id="UP000008311">
    <property type="component" value="Unassembled WGS sequence"/>
</dbReference>
<keyword evidence="2" id="KW-1185">Reference proteome</keyword>
<dbReference type="InParanoid" id="B9TIC9"/>
<evidence type="ECO:0000313" key="2">
    <source>
        <dbReference type="Proteomes" id="UP000008311"/>
    </source>
</evidence>
<dbReference type="EMBL" id="EQ982394">
    <property type="protein sequence ID" value="EEF24386.1"/>
    <property type="molecule type" value="Genomic_DNA"/>
</dbReference>
<name>B9TIC9_RICCO</name>
<feature type="non-terminal residue" evidence="1">
    <location>
        <position position="1"/>
    </location>
</feature>
<organism evidence="1 2">
    <name type="scientific">Ricinus communis</name>
    <name type="common">Castor bean</name>
    <dbReference type="NCBI Taxonomy" id="3988"/>
    <lineage>
        <taxon>Eukaryota</taxon>
        <taxon>Viridiplantae</taxon>
        <taxon>Streptophyta</taxon>
        <taxon>Embryophyta</taxon>
        <taxon>Tracheophyta</taxon>
        <taxon>Spermatophyta</taxon>
        <taxon>Magnoliopsida</taxon>
        <taxon>eudicotyledons</taxon>
        <taxon>Gunneridae</taxon>
        <taxon>Pentapetalae</taxon>
        <taxon>rosids</taxon>
        <taxon>fabids</taxon>
        <taxon>Malpighiales</taxon>
        <taxon>Euphorbiaceae</taxon>
        <taxon>Acalyphoideae</taxon>
        <taxon>Acalypheae</taxon>
        <taxon>Ricinus</taxon>
    </lineage>
</organism>
<reference evidence="2" key="1">
    <citation type="journal article" date="2010" name="Nat. Biotechnol.">
        <title>Draft genome sequence of the oilseed species Ricinus communis.</title>
        <authorList>
            <person name="Chan A.P."/>
            <person name="Crabtree J."/>
            <person name="Zhao Q."/>
            <person name="Lorenzi H."/>
            <person name="Orvis J."/>
            <person name="Puiu D."/>
            <person name="Melake-Berhan A."/>
            <person name="Jones K.M."/>
            <person name="Redman J."/>
            <person name="Chen G."/>
            <person name="Cahoon E.B."/>
            <person name="Gedil M."/>
            <person name="Stanke M."/>
            <person name="Haas B.J."/>
            <person name="Wortman J.R."/>
            <person name="Fraser-Liggett C.M."/>
            <person name="Ravel J."/>
            <person name="Rabinowicz P.D."/>
        </authorList>
    </citation>
    <scope>NUCLEOTIDE SEQUENCE [LARGE SCALE GENOMIC DNA]</scope>
    <source>
        <strain evidence="2">cv. Hale</strain>
    </source>
</reference>
<protein>
    <submittedName>
        <fullName evidence="1">Uncharacterized protein</fullName>
    </submittedName>
</protein>
<proteinExistence type="predicted"/>
<evidence type="ECO:0000313" key="1">
    <source>
        <dbReference type="EMBL" id="EEF24386.1"/>
    </source>
</evidence>
<dbReference type="AlphaFoldDB" id="B9TIC9"/>
<sequence length="162" mass="18004">HAGAEPVRIAAGVVRPVPVATAPRRPAAGVRRVGAAHRGLAAARVELGEIEAVPVGRRRAGRRARHHQMDQRGARELLRPVAAVGALCERRRRPHPRRHRARDLVHVPGTFADRPAAHRERCRHERARVPIVPVAGRHRCVDRRGDGRRDALRRNPHAPLAR</sequence>
<gene>
    <name evidence="1" type="ORF">RCOM_1950570</name>
</gene>
<accession>B9TIC9</accession>